<dbReference type="InterPro" id="IPR029063">
    <property type="entry name" value="SAM-dependent_MTases_sf"/>
</dbReference>
<dbReference type="Pfam" id="PF02384">
    <property type="entry name" value="N6_Mtase"/>
    <property type="match status" value="1"/>
</dbReference>
<evidence type="ECO:0000256" key="4">
    <source>
        <dbReference type="ARBA" id="ARBA00022691"/>
    </source>
</evidence>
<evidence type="ECO:0000313" key="8">
    <source>
        <dbReference type="EMBL" id="BAK21953.1"/>
    </source>
</evidence>
<evidence type="ECO:0000256" key="1">
    <source>
        <dbReference type="ARBA" id="ARBA00011900"/>
    </source>
</evidence>
<proteinExistence type="predicted"/>
<dbReference type="HOGENOM" id="CLU_1842755_0_0_9"/>
<dbReference type="PANTHER" id="PTHR42933">
    <property type="entry name" value="SLR6095 PROTEIN"/>
    <property type="match status" value="1"/>
</dbReference>
<organism evidence="8 9">
    <name type="scientific">Melissococcus plutonius (strain ATCC 35311 / DSM 29964 / CIP 104052 / LMG 20360 / NCIMB 702443)</name>
    <dbReference type="NCBI Taxonomy" id="940190"/>
    <lineage>
        <taxon>Bacteria</taxon>
        <taxon>Bacillati</taxon>
        <taxon>Bacillota</taxon>
        <taxon>Bacilli</taxon>
        <taxon>Lactobacillales</taxon>
        <taxon>Enterococcaceae</taxon>
        <taxon>Melissococcus</taxon>
    </lineage>
</organism>
<dbReference type="InterPro" id="IPR051537">
    <property type="entry name" value="DNA_Adenine_Mtase"/>
</dbReference>
<dbReference type="SUPFAM" id="SSF53335">
    <property type="entry name" value="S-adenosyl-L-methionine-dependent methyltransferases"/>
    <property type="match status" value="1"/>
</dbReference>
<dbReference type="PANTHER" id="PTHR42933:SF1">
    <property type="entry name" value="SITE-SPECIFIC DNA-METHYLTRANSFERASE (ADENINE-SPECIFIC)"/>
    <property type="match status" value="1"/>
</dbReference>
<evidence type="ECO:0000259" key="7">
    <source>
        <dbReference type="Pfam" id="PF02384"/>
    </source>
</evidence>
<accession>F3YBS5</accession>
<feature type="domain" description="DNA methylase adenine-specific" evidence="7">
    <location>
        <begin position="3"/>
        <end position="136"/>
    </location>
</feature>
<evidence type="ECO:0000256" key="3">
    <source>
        <dbReference type="ARBA" id="ARBA00022679"/>
    </source>
</evidence>
<evidence type="ECO:0000256" key="5">
    <source>
        <dbReference type="ARBA" id="ARBA00022747"/>
    </source>
</evidence>
<reference evidence="8 9" key="1">
    <citation type="journal article" date="2011" name="J. Bacteriol.">
        <title>Complete genome sequence of Melissococcus plutonius ATCC 35311.</title>
        <authorList>
            <person name="Okumura K."/>
            <person name="Arai R."/>
            <person name="Okura M."/>
            <person name="Kirikae T."/>
            <person name="Takamatsu D."/>
            <person name="Osaki M."/>
            <person name="Miyoshi-Akiyama T."/>
        </authorList>
    </citation>
    <scope>NUCLEOTIDE SEQUENCE [LARGE SCALE GENOMIC DNA]</scope>
    <source>
        <strain evidence="9">ATCC 35311 / CIP 104052 / LMG 20360 / NCIMB 702443</strain>
    </source>
</reference>
<dbReference type="GO" id="GO:0009007">
    <property type="term" value="F:site-specific DNA-methyltransferase (adenine-specific) activity"/>
    <property type="evidence" value="ECO:0007669"/>
    <property type="project" value="UniProtKB-EC"/>
</dbReference>
<sequence>MKNSSKRGMVKYFGQEKDATPYRLVRMNLMMHGIEYNDININHADSLESDWPDGVVDGKDNPRMFSAVMANPPYSAHWNNKEREDDPRWREYGIAPKTKADYAFLLHCLYHLEDRGRMAIILPHGVLFRGAVKKEFEKP</sequence>
<dbReference type="InterPro" id="IPR003356">
    <property type="entry name" value="DNA_methylase_A-5"/>
</dbReference>
<keyword evidence="4" id="KW-0949">S-adenosyl-L-methionine</keyword>
<keyword evidence="3 8" id="KW-0808">Transferase</keyword>
<protein>
    <recommendedName>
        <fullName evidence="1">site-specific DNA-methyltransferase (adenine-specific)</fullName>
        <ecNumber evidence="1">2.1.1.72</ecNumber>
    </recommendedName>
</protein>
<evidence type="ECO:0000256" key="6">
    <source>
        <dbReference type="ARBA" id="ARBA00047942"/>
    </source>
</evidence>
<dbReference type="GO" id="GO:0009307">
    <property type="term" value="P:DNA restriction-modification system"/>
    <property type="evidence" value="ECO:0007669"/>
    <property type="project" value="UniProtKB-KW"/>
</dbReference>
<gene>
    <name evidence="8" type="ordered locus">MPTP_1524</name>
</gene>
<dbReference type="Gene3D" id="3.40.50.150">
    <property type="entry name" value="Vaccinia Virus protein VP39"/>
    <property type="match status" value="1"/>
</dbReference>
<dbReference type="GO" id="GO:0032259">
    <property type="term" value="P:methylation"/>
    <property type="evidence" value="ECO:0007669"/>
    <property type="project" value="UniProtKB-KW"/>
</dbReference>
<dbReference type="EC" id="2.1.1.72" evidence="1"/>
<dbReference type="EMBL" id="AP012200">
    <property type="protein sequence ID" value="BAK21953.1"/>
    <property type="molecule type" value="Genomic_DNA"/>
</dbReference>
<comment type="catalytic activity">
    <reaction evidence="6">
        <text>a 2'-deoxyadenosine in DNA + S-adenosyl-L-methionine = an N(6)-methyl-2'-deoxyadenosine in DNA + S-adenosyl-L-homocysteine + H(+)</text>
        <dbReference type="Rhea" id="RHEA:15197"/>
        <dbReference type="Rhea" id="RHEA-COMP:12418"/>
        <dbReference type="Rhea" id="RHEA-COMP:12419"/>
        <dbReference type="ChEBI" id="CHEBI:15378"/>
        <dbReference type="ChEBI" id="CHEBI:57856"/>
        <dbReference type="ChEBI" id="CHEBI:59789"/>
        <dbReference type="ChEBI" id="CHEBI:90615"/>
        <dbReference type="ChEBI" id="CHEBI:90616"/>
        <dbReference type="EC" id="2.1.1.72"/>
    </reaction>
</comment>
<dbReference type="PRINTS" id="PR00507">
    <property type="entry name" value="N12N6MTFRASE"/>
</dbReference>
<dbReference type="GO" id="GO:0008170">
    <property type="term" value="F:N-methyltransferase activity"/>
    <property type="evidence" value="ECO:0007669"/>
    <property type="project" value="InterPro"/>
</dbReference>
<keyword evidence="2 8" id="KW-0489">Methyltransferase</keyword>
<dbReference type="AlphaFoldDB" id="F3YBS5"/>
<dbReference type="GO" id="GO:0003677">
    <property type="term" value="F:DNA binding"/>
    <property type="evidence" value="ECO:0007669"/>
    <property type="project" value="InterPro"/>
</dbReference>
<evidence type="ECO:0000256" key="2">
    <source>
        <dbReference type="ARBA" id="ARBA00022603"/>
    </source>
</evidence>
<keyword evidence="9" id="KW-1185">Reference proteome</keyword>
<dbReference type="KEGG" id="mps:MPTP_1524"/>
<keyword evidence="5" id="KW-0680">Restriction system</keyword>
<evidence type="ECO:0000313" key="9">
    <source>
        <dbReference type="Proteomes" id="UP000008456"/>
    </source>
</evidence>
<dbReference type="STRING" id="940190.MPTP_1524"/>
<name>F3YBS5_MELPT</name>
<reference key="2">
    <citation type="submission" date="2011-04" db="EMBL/GenBank/DDBJ databases">
        <title>Whole genome sequence of Melissococcus plutonius ATCC 35311.</title>
        <authorList>
            <person name="Okumura K."/>
            <person name="Arai R."/>
            <person name="Osaki M."/>
            <person name="Okura M."/>
            <person name="Kirikae T."/>
            <person name="Takamatsu D."/>
            <person name="Akiyama T."/>
        </authorList>
    </citation>
    <scope>NUCLEOTIDE SEQUENCE</scope>
    <source>
        <strain>ATCC 35311</strain>
    </source>
</reference>
<dbReference type="Proteomes" id="UP000008456">
    <property type="component" value="Chromosome"/>
</dbReference>